<reference evidence="7 8" key="1">
    <citation type="submission" date="2018-10" db="EMBL/GenBank/DDBJ databases">
        <title>Falsibacillus sp. genome draft.</title>
        <authorList>
            <person name="Shi S."/>
        </authorList>
    </citation>
    <scope>NUCLEOTIDE SEQUENCE [LARGE SCALE GENOMIC DNA]</scope>
    <source>
        <strain evidence="7 8">GY 10110</strain>
    </source>
</reference>
<proteinExistence type="inferred from homology"/>
<keyword evidence="5 6" id="KW-0472">Membrane</keyword>
<sequence>MVKIMKIIKNKYVSLSLKLLFAFGMILLLYFESRKMLRNFDFHLVERHIHELTLQQIVVLLVVGMVAVLPMCLYDFALVRFFHIRIPLLRTLRYAYAANSYSNFLGFGGVGGAALRVYFYQKNKFDKFHLVKAIASLSLFYLTGLSIICWTIVFHIFFTPVLTELKWVKFVVWGFALYTPILLVVYYVRKSQNNIIFRRKYVLSFICTSFLEWTSVLGTLWAIMFVLHVPLPFHVLMPIALVSICAGIISMIPGGVGSFDLIFLMGSELAGVKAEEVLLGLALYRLIYYVFPFVIGSMLFIVEWIKDRMRSK</sequence>
<feature type="transmembrane region" description="Helical" evidence="6">
    <location>
        <begin position="286"/>
        <end position="305"/>
    </location>
</feature>
<feature type="transmembrane region" description="Helical" evidence="6">
    <location>
        <begin position="57"/>
        <end position="82"/>
    </location>
</feature>
<comment type="function">
    <text evidence="6">Catalyzes the transfer of a lysyl group from L-lysyl-tRNA(Lys) to membrane-bound phosphatidylglycerol (PG), which produces lysylphosphatidylglycerol (LPG), a major component of the bacterial membrane with a positive net charge. LPG synthesis contributes to bacterial virulence as it is involved in the resistance mechanism against cationic antimicrobial peptides (CAMP) produces by the host's immune system (defensins, cathelicidins) and by the competing microorganisms.</text>
</comment>
<keyword evidence="6" id="KW-0443">Lipid metabolism</keyword>
<comment type="subcellular location">
    <subcellularLocation>
        <location evidence="1 6">Cell membrane</location>
        <topology evidence="1 6">Multi-pass membrane protein</topology>
    </subcellularLocation>
</comment>
<organism evidence="7 8">
    <name type="scientific">Falsibacillus albus</name>
    <dbReference type="NCBI Taxonomy" id="2478915"/>
    <lineage>
        <taxon>Bacteria</taxon>
        <taxon>Bacillati</taxon>
        <taxon>Bacillota</taxon>
        <taxon>Bacilli</taxon>
        <taxon>Bacillales</taxon>
        <taxon>Bacillaceae</taxon>
        <taxon>Falsibacillus</taxon>
    </lineage>
</organism>
<feature type="transmembrane region" description="Helical" evidence="6">
    <location>
        <begin position="201"/>
        <end position="227"/>
    </location>
</feature>
<dbReference type="GO" id="GO:0005886">
    <property type="term" value="C:plasma membrane"/>
    <property type="evidence" value="ECO:0007669"/>
    <property type="project" value="UniProtKB-SubCell"/>
</dbReference>
<keyword evidence="4 6" id="KW-1133">Transmembrane helix</keyword>
<keyword evidence="8" id="KW-1185">Reference proteome</keyword>
<keyword evidence="3 6" id="KW-0812">Transmembrane</keyword>
<comment type="similarity">
    <text evidence="6">Belongs to the LPG synthase family.</text>
</comment>
<feature type="transmembrane region" description="Helical" evidence="6">
    <location>
        <begin position="239"/>
        <end position="266"/>
    </location>
</feature>
<keyword evidence="6" id="KW-0808">Transferase</keyword>
<evidence type="ECO:0000256" key="6">
    <source>
        <dbReference type="RuleBase" id="RU363042"/>
    </source>
</evidence>
<gene>
    <name evidence="6" type="primary">mprF</name>
    <name evidence="7" type="ORF">D9X91_10540</name>
</gene>
<dbReference type="GO" id="GO:0050071">
    <property type="term" value="F:phosphatidylglycerol lysyltransferase activity"/>
    <property type="evidence" value="ECO:0007669"/>
    <property type="project" value="UniProtKB-EC"/>
</dbReference>
<keyword evidence="6" id="KW-0046">Antibiotic resistance</keyword>
<feature type="transmembrane region" description="Helical" evidence="6">
    <location>
        <begin position="94"/>
        <end position="119"/>
    </location>
</feature>
<dbReference type="EMBL" id="RCVZ01000006">
    <property type="protein sequence ID" value="RLQ95463.1"/>
    <property type="molecule type" value="Genomic_DNA"/>
</dbReference>
<protein>
    <recommendedName>
        <fullName evidence="6">Phosphatidylglycerol lysyltransferase</fullName>
        <ecNumber evidence="6">2.3.2.3</ecNumber>
    </recommendedName>
    <alternativeName>
        <fullName evidence="6">Lysylphosphatidylglycerol synthase</fullName>
    </alternativeName>
</protein>
<dbReference type="PANTHER" id="PTHR39087:SF2">
    <property type="entry name" value="UPF0104 MEMBRANE PROTEIN MJ1595"/>
    <property type="match status" value="1"/>
</dbReference>
<dbReference type="PANTHER" id="PTHR39087">
    <property type="entry name" value="UPF0104 MEMBRANE PROTEIN MJ1595"/>
    <property type="match status" value="1"/>
</dbReference>
<accession>A0A3L7JXJ2</accession>
<comment type="caution">
    <text evidence="7">The sequence shown here is derived from an EMBL/GenBank/DDBJ whole genome shotgun (WGS) entry which is preliminary data.</text>
</comment>
<evidence type="ECO:0000256" key="3">
    <source>
        <dbReference type="ARBA" id="ARBA00022692"/>
    </source>
</evidence>
<feature type="transmembrane region" description="Helical" evidence="6">
    <location>
        <begin position="139"/>
        <end position="158"/>
    </location>
</feature>
<dbReference type="Proteomes" id="UP000276770">
    <property type="component" value="Unassembled WGS sequence"/>
</dbReference>
<feature type="transmembrane region" description="Helical" evidence="6">
    <location>
        <begin position="12"/>
        <end position="31"/>
    </location>
</feature>
<dbReference type="Pfam" id="PF03706">
    <property type="entry name" value="LPG_synthase_TM"/>
    <property type="match status" value="1"/>
</dbReference>
<feature type="transmembrane region" description="Helical" evidence="6">
    <location>
        <begin position="170"/>
        <end position="189"/>
    </location>
</feature>
<evidence type="ECO:0000256" key="2">
    <source>
        <dbReference type="ARBA" id="ARBA00022475"/>
    </source>
</evidence>
<dbReference type="GO" id="GO:0006629">
    <property type="term" value="P:lipid metabolic process"/>
    <property type="evidence" value="ECO:0007669"/>
    <property type="project" value="UniProtKB-KW"/>
</dbReference>
<dbReference type="AlphaFoldDB" id="A0A3L7JXJ2"/>
<dbReference type="EC" id="2.3.2.3" evidence="6"/>
<evidence type="ECO:0000313" key="8">
    <source>
        <dbReference type="Proteomes" id="UP000276770"/>
    </source>
</evidence>
<comment type="catalytic activity">
    <reaction evidence="6">
        <text>L-lysyl-tRNA(Lys) + a 1,2-diacyl-sn-glycero-3-phospho-(1'-sn-glycerol) = a 1,2-diacyl-sn-glycero-3-phospho-1'-(3'-O-L-lysyl)-sn-glycerol + tRNA(Lys)</text>
        <dbReference type="Rhea" id="RHEA:10668"/>
        <dbReference type="Rhea" id="RHEA-COMP:9696"/>
        <dbReference type="Rhea" id="RHEA-COMP:9697"/>
        <dbReference type="ChEBI" id="CHEBI:64716"/>
        <dbReference type="ChEBI" id="CHEBI:75792"/>
        <dbReference type="ChEBI" id="CHEBI:78442"/>
        <dbReference type="ChEBI" id="CHEBI:78529"/>
        <dbReference type="EC" id="2.3.2.3"/>
    </reaction>
</comment>
<keyword evidence="2" id="KW-1003">Cell membrane</keyword>
<dbReference type="GO" id="GO:0046677">
    <property type="term" value="P:response to antibiotic"/>
    <property type="evidence" value="ECO:0007669"/>
    <property type="project" value="UniProtKB-KW"/>
</dbReference>
<evidence type="ECO:0000313" key="7">
    <source>
        <dbReference type="EMBL" id="RLQ95463.1"/>
    </source>
</evidence>
<dbReference type="InterPro" id="IPR022791">
    <property type="entry name" value="L-PG_synthase/AglD"/>
</dbReference>
<evidence type="ECO:0000256" key="4">
    <source>
        <dbReference type="ARBA" id="ARBA00022989"/>
    </source>
</evidence>
<evidence type="ECO:0000256" key="1">
    <source>
        <dbReference type="ARBA" id="ARBA00004651"/>
    </source>
</evidence>
<evidence type="ECO:0000256" key="5">
    <source>
        <dbReference type="ARBA" id="ARBA00023136"/>
    </source>
</evidence>
<name>A0A3L7JXJ2_9BACI</name>